<feature type="transmembrane region" description="Helical" evidence="1">
    <location>
        <begin position="180"/>
        <end position="200"/>
    </location>
</feature>
<evidence type="ECO:0000313" key="3">
    <source>
        <dbReference type="Proteomes" id="UP000187035"/>
    </source>
</evidence>
<keyword evidence="1" id="KW-0472">Membrane</keyword>
<keyword evidence="1" id="KW-1133">Transmembrane helix</keyword>
<protein>
    <submittedName>
        <fullName evidence="2">Lantibiotic ABC transporter permease</fullName>
    </submittedName>
</protein>
<proteinExistence type="predicted"/>
<comment type="caution">
    <text evidence="2">The sequence shown here is derived from an EMBL/GenBank/DDBJ whole genome shotgun (WGS) entry which is preliminary data.</text>
</comment>
<dbReference type="EMBL" id="MSRR01000025">
    <property type="protein sequence ID" value="OMG33634.1"/>
    <property type="molecule type" value="Genomic_DNA"/>
</dbReference>
<name>A0A854D3J2_ACTNA</name>
<dbReference type="RefSeq" id="WP_076142744.1">
    <property type="nucleotide sequence ID" value="NZ_CAURHQ010000083.1"/>
</dbReference>
<evidence type="ECO:0000313" key="2">
    <source>
        <dbReference type="EMBL" id="OMG33634.1"/>
    </source>
</evidence>
<feature type="transmembrane region" description="Helical" evidence="1">
    <location>
        <begin position="112"/>
        <end position="136"/>
    </location>
</feature>
<feature type="transmembrane region" description="Helical" evidence="1">
    <location>
        <begin position="148"/>
        <end position="168"/>
    </location>
</feature>
<dbReference type="Proteomes" id="UP000187035">
    <property type="component" value="Unassembled WGS sequence"/>
</dbReference>
<accession>A0A854D3J2</accession>
<keyword evidence="1" id="KW-0812">Transmembrane</keyword>
<reference evidence="2 3" key="1">
    <citation type="submission" date="2016-12" db="EMBL/GenBank/DDBJ databases">
        <title>Genomic comparison of strains in the 'Actinomyces naeslundii' group.</title>
        <authorList>
            <person name="Mughal S.R."/>
            <person name="Do T."/>
            <person name="Gilbert S.C."/>
            <person name="Witherden E.A."/>
            <person name="Didelot X."/>
            <person name="Beighton D."/>
        </authorList>
    </citation>
    <scope>NUCLEOTIDE SEQUENCE [LARGE SCALE GENOMIC DNA]</scope>
    <source>
        <strain evidence="2 3">NCTC 10301</strain>
    </source>
</reference>
<gene>
    <name evidence="2" type="ORF">BKH33_11020</name>
</gene>
<evidence type="ECO:0000256" key="1">
    <source>
        <dbReference type="SAM" id="Phobius"/>
    </source>
</evidence>
<dbReference type="AlphaFoldDB" id="A0A854D3J2"/>
<sequence length="255" mass="26628">MRAAMTVRTVRNEYAKMRHLRIGLIAAILLLGVCALTVLSALSSGLVDHRFDADGDGWRLLMASLHGAVGLTSPLLLAVMASRQVEVEHLGQGWMSSATAGTTLGRLCRAKLLALGLLISPIPAAWGALVVIVGRAVGLTAPVPVPRLLALVAGLAAISLAVLGAQLLASARVENQLGPLALGLIGILLSVFAPVMPLWARYLSPWTAYGLIVPADFAGTDLVDLDTHLVGLTVLTGVGSTLFALVTTRFDHQEV</sequence>
<organism evidence="2 3">
    <name type="scientific">Actinomyces naeslundii</name>
    <dbReference type="NCBI Taxonomy" id="1655"/>
    <lineage>
        <taxon>Bacteria</taxon>
        <taxon>Bacillati</taxon>
        <taxon>Actinomycetota</taxon>
        <taxon>Actinomycetes</taxon>
        <taxon>Actinomycetales</taxon>
        <taxon>Actinomycetaceae</taxon>
        <taxon>Actinomyces</taxon>
    </lineage>
</organism>
<feature type="transmembrane region" description="Helical" evidence="1">
    <location>
        <begin position="57"/>
        <end position="79"/>
    </location>
</feature>
<feature type="transmembrane region" description="Helical" evidence="1">
    <location>
        <begin position="229"/>
        <end position="250"/>
    </location>
</feature>
<dbReference type="GeneID" id="64256264"/>